<dbReference type="RefSeq" id="WP_100917989.1">
    <property type="nucleotide sequence ID" value="NZ_CP020370.1"/>
</dbReference>
<accession>A0A2K8U3L5</accession>
<name>A0A2K8U3L5_9GAMM</name>
<dbReference type="InterPro" id="IPR032568">
    <property type="entry name" value="DUF4926"/>
</dbReference>
<dbReference type="EMBL" id="CP020370">
    <property type="protein sequence ID" value="AUB80184.1"/>
    <property type="molecule type" value="Genomic_DNA"/>
</dbReference>
<reference evidence="1 2" key="1">
    <citation type="submission" date="2017-03" db="EMBL/GenBank/DDBJ databases">
        <title>Complete genome sequence of Candidatus 'Thiodictyon syntrophicum' sp. nov. strain Cad16T, a photolithoautotroph purple sulfur bacterium isolated from an alpine meromictic lake.</title>
        <authorList>
            <person name="Luedin S.M."/>
            <person name="Pothier J.F."/>
            <person name="Danza F."/>
            <person name="Storelli N."/>
            <person name="Wittwer M."/>
            <person name="Tonolla M."/>
        </authorList>
    </citation>
    <scope>NUCLEOTIDE SEQUENCE [LARGE SCALE GENOMIC DNA]</scope>
    <source>
        <strain evidence="1 2">Cad16T</strain>
    </source>
</reference>
<dbReference type="OrthoDB" id="5297091at2"/>
<organism evidence="1 2">
    <name type="scientific">Candidatus Thiodictyon syntrophicum</name>
    <dbReference type="NCBI Taxonomy" id="1166950"/>
    <lineage>
        <taxon>Bacteria</taxon>
        <taxon>Pseudomonadati</taxon>
        <taxon>Pseudomonadota</taxon>
        <taxon>Gammaproteobacteria</taxon>
        <taxon>Chromatiales</taxon>
        <taxon>Chromatiaceae</taxon>
        <taxon>Thiodictyon</taxon>
    </lineage>
</organism>
<evidence type="ECO:0000313" key="2">
    <source>
        <dbReference type="Proteomes" id="UP000232638"/>
    </source>
</evidence>
<keyword evidence="2" id="KW-1185">Reference proteome</keyword>
<protein>
    <submittedName>
        <fullName evidence="1">DUF4926 domain-containing protein</fullName>
    </submittedName>
</protein>
<proteinExistence type="predicted"/>
<gene>
    <name evidence="1" type="ORF">THSYN_03875</name>
</gene>
<dbReference type="Pfam" id="PF16277">
    <property type="entry name" value="DUF4926"/>
    <property type="match status" value="1"/>
</dbReference>
<dbReference type="Proteomes" id="UP000232638">
    <property type="component" value="Chromosome"/>
</dbReference>
<dbReference type="KEGG" id="tsy:THSYN_03875"/>
<dbReference type="AlphaFoldDB" id="A0A2K8U3L5"/>
<sequence>MNQAIKLFDVVALTTDLPEIGLVAGQVGTVVEPLGSALGDDAYEVEFIDDAGRTYALAGINAARLLVLHYDPAQAATA</sequence>
<evidence type="ECO:0000313" key="1">
    <source>
        <dbReference type="EMBL" id="AUB80184.1"/>
    </source>
</evidence>